<dbReference type="EMBL" id="LAZR01001070">
    <property type="protein sequence ID" value="KKN51270.1"/>
    <property type="molecule type" value="Genomic_DNA"/>
</dbReference>
<sequence>MQTLGVKCLGGEWLRCGRCHHAQLNGSEKAIGQWHQTFDTKRWWKPLYDDIREKRLDMLGELVPRAGSVLDIGCGRGALLRALTWISRRVGIDPDATATSYWSQTEDVEYIQMGLSEYAAKAQQSDVVMAWHVFEHVCDIRAALRQALKLTAPGGHLIGEVPIGIRLRVKNYDGHVHRFSPASVLHWLAVHGATLVRGGSGTLEPSFMFVLQKD</sequence>
<accession>A0A0F9R401</accession>
<dbReference type="PANTHER" id="PTHR43861">
    <property type="entry name" value="TRANS-ACONITATE 2-METHYLTRANSFERASE-RELATED"/>
    <property type="match status" value="1"/>
</dbReference>
<dbReference type="InterPro" id="IPR029063">
    <property type="entry name" value="SAM-dependent_MTases_sf"/>
</dbReference>
<protein>
    <recommendedName>
        <fullName evidence="2">Methyltransferase type 11 domain-containing protein</fullName>
    </recommendedName>
</protein>
<organism evidence="1">
    <name type="scientific">marine sediment metagenome</name>
    <dbReference type="NCBI Taxonomy" id="412755"/>
    <lineage>
        <taxon>unclassified sequences</taxon>
        <taxon>metagenomes</taxon>
        <taxon>ecological metagenomes</taxon>
    </lineage>
</organism>
<dbReference type="Pfam" id="PF13489">
    <property type="entry name" value="Methyltransf_23"/>
    <property type="match status" value="1"/>
</dbReference>
<dbReference type="Gene3D" id="3.40.50.150">
    <property type="entry name" value="Vaccinia Virus protein VP39"/>
    <property type="match status" value="1"/>
</dbReference>
<dbReference type="AlphaFoldDB" id="A0A0F9R401"/>
<name>A0A0F9R401_9ZZZZ</name>
<gene>
    <name evidence="1" type="ORF">LCGC14_0624310</name>
</gene>
<comment type="caution">
    <text evidence="1">The sequence shown here is derived from an EMBL/GenBank/DDBJ whole genome shotgun (WGS) entry which is preliminary data.</text>
</comment>
<dbReference type="SUPFAM" id="SSF53335">
    <property type="entry name" value="S-adenosyl-L-methionine-dependent methyltransferases"/>
    <property type="match status" value="1"/>
</dbReference>
<proteinExistence type="predicted"/>
<evidence type="ECO:0000313" key="1">
    <source>
        <dbReference type="EMBL" id="KKN51270.1"/>
    </source>
</evidence>
<evidence type="ECO:0008006" key="2">
    <source>
        <dbReference type="Google" id="ProtNLM"/>
    </source>
</evidence>
<reference evidence="1" key="1">
    <citation type="journal article" date="2015" name="Nature">
        <title>Complex archaea that bridge the gap between prokaryotes and eukaryotes.</title>
        <authorList>
            <person name="Spang A."/>
            <person name="Saw J.H."/>
            <person name="Jorgensen S.L."/>
            <person name="Zaremba-Niedzwiedzka K."/>
            <person name="Martijn J."/>
            <person name="Lind A.E."/>
            <person name="van Eijk R."/>
            <person name="Schleper C."/>
            <person name="Guy L."/>
            <person name="Ettema T.J."/>
        </authorList>
    </citation>
    <scope>NUCLEOTIDE SEQUENCE</scope>
</reference>
<dbReference type="CDD" id="cd02440">
    <property type="entry name" value="AdoMet_MTases"/>
    <property type="match status" value="1"/>
</dbReference>